<keyword evidence="2 4" id="KW-0647">Proteasome</keyword>
<evidence type="ECO:0000256" key="2">
    <source>
        <dbReference type="ARBA" id="ARBA00022942"/>
    </source>
</evidence>
<reference evidence="7 8" key="1">
    <citation type="journal article" date="2023" name="BMC Biol.">
        <title>The compact genome of the sponge Oopsacas minuta (Hexactinellida) is lacking key metazoan core genes.</title>
        <authorList>
            <person name="Santini S."/>
            <person name="Schenkelaars Q."/>
            <person name="Jourda C."/>
            <person name="Duchesne M."/>
            <person name="Belahbib H."/>
            <person name="Rocher C."/>
            <person name="Selva M."/>
            <person name="Riesgo A."/>
            <person name="Vervoort M."/>
            <person name="Leys S.P."/>
            <person name="Kodjabachian L."/>
            <person name="Le Bivic A."/>
            <person name="Borchiellini C."/>
            <person name="Claverie J.M."/>
            <person name="Renard E."/>
        </authorList>
    </citation>
    <scope>NUCLEOTIDE SEQUENCE [LARGE SCALE GENOMIC DNA]</scope>
    <source>
        <strain evidence="7">SPO-2</strain>
    </source>
</reference>
<evidence type="ECO:0000256" key="1">
    <source>
        <dbReference type="ARBA" id="ARBA00022490"/>
    </source>
</evidence>
<dbReference type="PROSITE" id="PS51475">
    <property type="entry name" value="PROTEASOME_ALPHA_2"/>
    <property type="match status" value="1"/>
</dbReference>
<comment type="caution">
    <text evidence="7">The sequence shown here is derived from an EMBL/GenBank/DDBJ whole genome shotgun (WGS) entry which is preliminary data.</text>
</comment>
<comment type="subunit">
    <text evidence="5">The 26S proteasome consists of a 20S proteasome core and two 19S regulatory subunits.</text>
</comment>
<accession>A0AAV7JUX6</accession>
<dbReference type="SUPFAM" id="SSF56235">
    <property type="entry name" value="N-terminal nucleophile aminohydrolases (Ntn hydrolases)"/>
    <property type="match status" value="1"/>
</dbReference>
<keyword evidence="3 5" id="KW-0539">Nucleus</keyword>
<dbReference type="FunFam" id="3.60.20.10:FF:000072">
    <property type="entry name" value="Proteasome subunit alpha type"/>
    <property type="match status" value="1"/>
</dbReference>
<feature type="domain" description="Proteasome alpha-type subunits" evidence="6">
    <location>
        <begin position="9"/>
        <end position="31"/>
    </location>
</feature>
<dbReference type="InterPro" id="IPR001353">
    <property type="entry name" value="Proteasome_sua/b"/>
</dbReference>
<dbReference type="Pfam" id="PF10584">
    <property type="entry name" value="Proteasome_A_N"/>
    <property type="match status" value="1"/>
</dbReference>
<comment type="similarity">
    <text evidence="4 5">Belongs to the peptidase T1A family.</text>
</comment>
<dbReference type="InterPro" id="IPR000426">
    <property type="entry name" value="Proteasome_asu_N"/>
</dbReference>
<protein>
    <recommendedName>
        <fullName evidence="5">Proteasome subunit alpha type</fullName>
    </recommendedName>
</protein>
<keyword evidence="1 5" id="KW-0963">Cytoplasm</keyword>
<comment type="subcellular location">
    <subcellularLocation>
        <location evidence="5">Cytoplasm</location>
    </subcellularLocation>
    <subcellularLocation>
        <location evidence="5">Nucleus</location>
    </subcellularLocation>
</comment>
<dbReference type="InterPro" id="IPR029055">
    <property type="entry name" value="Ntn_hydrolases_N"/>
</dbReference>
<dbReference type="GO" id="GO:0005737">
    <property type="term" value="C:cytoplasm"/>
    <property type="evidence" value="ECO:0007669"/>
    <property type="project" value="UniProtKB-SubCell"/>
</dbReference>
<dbReference type="Pfam" id="PF00227">
    <property type="entry name" value="Proteasome"/>
    <property type="match status" value="1"/>
</dbReference>
<name>A0AAV7JUX6_9METZ</name>
<proteinExistence type="inferred from homology"/>
<dbReference type="InterPro" id="IPR023332">
    <property type="entry name" value="Proteasome_alpha-type"/>
</dbReference>
<dbReference type="PANTHER" id="PTHR11599">
    <property type="entry name" value="PROTEASOME SUBUNIT ALPHA/BETA"/>
    <property type="match status" value="1"/>
</dbReference>
<dbReference type="GO" id="GO:0019773">
    <property type="term" value="C:proteasome core complex, alpha-subunit complex"/>
    <property type="evidence" value="ECO:0007669"/>
    <property type="project" value="UniProtKB-UniRule"/>
</dbReference>
<dbReference type="Gene3D" id="3.60.20.10">
    <property type="entry name" value="Glutamine Phosphoribosylpyrophosphate, subunit 1, domain 1"/>
    <property type="match status" value="1"/>
</dbReference>
<evidence type="ECO:0000256" key="4">
    <source>
        <dbReference type="PROSITE-ProRule" id="PRU00808"/>
    </source>
</evidence>
<dbReference type="SMART" id="SM00948">
    <property type="entry name" value="Proteasome_A_N"/>
    <property type="match status" value="1"/>
</dbReference>
<dbReference type="CDD" id="cd03754">
    <property type="entry name" value="proteasome_alpha_type_6"/>
    <property type="match status" value="1"/>
</dbReference>
<evidence type="ECO:0000256" key="3">
    <source>
        <dbReference type="ARBA" id="ARBA00023242"/>
    </source>
</evidence>
<dbReference type="PROSITE" id="PS00388">
    <property type="entry name" value="PROTEASOME_ALPHA_1"/>
    <property type="match status" value="1"/>
</dbReference>
<sequence length="249" mass="27648">MSRSGAAGFDHLITIFSPEGRLYQVEYAFKAINLGGMTAVAIRGKDCAVIATQKKVPDKLLDPSTVTHLYKITENVGCVMTGIIPDSRFQVRRARSEAAEFRYKYNYEIPVDVLCKRLADIAQIYTQNAEMRPLGCCMILVGIDPEKGPLVYKTDPAGYYCGYKAISAGVKQTEANNYLEKKVKKRPDSDWNISEAIELALNCLLTVLSVDLKAREVEVGIVTSDNTAFRTLSEEDIEHHLSVIAEKDS</sequence>
<evidence type="ECO:0000259" key="6">
    <source>
        <dbReference type="PROSITE" id="PS00388"/>
    </source>
</evidence>
<organism evidence="7 8">
    <name type="scientific">Oopsacas minuta</name>
    <dbReference type="NCBI Taxonomy" id="111878"/>
    <lineage>
        <taxon>Eukaryota</taxon>
        <taxon>Metazoa</taxon>
        <taxon>Porifera</taxon>
        <taxon>Hexactinellida</taxon>
        <taxon>Hexasterophora</taxon>
        <taxon>Lyssacinosida</taxon>
        <taxon>Leucopsacidae</taxon>
        <taxon>Oopsacas</taxon>
    </lineage>
</organism>
<dbReference type="InterPro" id="IPR034642">
    <property type="entry name" value="Proteasome_subunit_alpha6"/>
</dbReference>
<evidence type="ECO:0000256" key="5">
    <source>
        <dbReference type="RuleBase" id="RU000551"/>
    </source>
</evidence>
<dbReference type="GO" id="GO:0005634">
    <property type="term" value="C:nucleus"/>
    <property type="evidence" value="ECO:0007669"/>
    <property type="project" value="UniProtKB-SubCell"/>
</dbReference>
<dbReference type="AlphaFoldDB" id="A0AAV7JUX6"/>
<dbReference type="Proteomes" id="UP001165289">
    <property type="component" value="Unassembled WGS sequence"/>
</dbReference>
<dbReference type="GO" id="GO:0006511">
    <property type="term" value="P:ubiquitin-dependent protein catabolic process"/>
    <property type="evidence" value="ECO:0007669"/>
    <property type="project" value="InterPro"/>
</dbReference>
<dbReference type="InterPro" id="IPR050115">
    <property type="entry name" value="Proteasome_alpha"/>
</dbReference>
<keyword evidence="8" id="KW-1185">Reference proteome</keyword>
<gene>
    <name evidence="7" type="ORF">LOD99_4372</name>
</gene>
<evidence type="ECO:0000313" key="8">
    <source>
        <dbReference type="Proteomes" id="UP001165289"/>
    </source>
</evidence>
<evidence type="ECO:0000313" key="7">
    <source>
        <dbReference type="EMBL" id="KAI6652587.1"/>
    </source>
</evidence>
<dbReference type="EMBL" id="JAKMXF010000298">
    <property type="protein sequence ID" value="KAI6652587.1"/>
    <property type="molecule type" value="Genomic_DNA"/>
</dbReference>